<feature type="transmembrane region" description="Helical" evidence="1">
    <location>
        <begin position="70"/>
        <end position="91"/>
    </location>
</feature>
<evidence type="ECO:0000256" key="1">
    <source>
        <dbReference type="SAM" id="Phobius"/>
    </source>
</evidence>
<accession>A0A1E8BBK7</accession>
<gene>
    <name evidence="2" type="ORF">BWGOE8_11370</name>
</gene>
<sequence>MLKRTMLFWAQYILVLPILFLTFMFTGFVGSQLMIGADKQHFIFTPQNATEYSQISEIDKLLFAFSIQPVVTIVFLLSIAYVLTLIVFQIIECKKKRKILHSLQYMVLIPIFLYLWLGIMQFSAVSLTWIDNWKDYLVFTPGTITNEQDIYTIDKFLYKFRMLPIPSTVLILSFLYLLILIVIDSIRLLKKLLVRTSH</sequence>
<dbReference type="RefSeq" id="WP_070141243.1">
    <property type="nucleotide sequence ID" value="NZ_LXLT01000018.1"/>
</dbReference>
<comment type="caution">
    <text evidence="2">The sequence shown here is derived from an EMBL/GenBank/DDBJ whole genome shotgun (WGS) entry which is preliminary data.</text>
</comment>
<proteinExistence type="predicted"/>
<feature type="transmembrane region" description="Helical" evidence="1">
    <location>
        <begin position="103"/>
        <end position="130"/>
    </location>
</feature>
<evidence type="ECO:0000313" key="2">
    <source>
        <dbReference type="EMBL" id="OFD82552.1"/>
    </source>
</evidence>
<dbReference type="PATRIC" id="fig|86662.25.peg.1112"/>
<evidence type="ECO:0000313" key="3">
    <source>
        <dbReference type="Proteomes" id="UP000175706"/>
    </source>
</evidence>
<protein>
    <recommendedName>
        <fullName evidence="4">DUF4306 domain-containing protein</fullName>
    </recommendedName>
</protein>
<dbReference type="EMBL" id="LXLT01000018">
    <property type="protein sequence ID" value="OFD82552.1"/>
    <property type="molecule type" value="Genomic_DNA"/>
</dbReference>
<evidence type="ECO:0008006" key="4">
    <source>
        <dbReference type="Google" id="ProtNLM"/>
    </source>
</evidence>
<dbReference type="Proteomes" id="UP000175706">
    <property type="component" value="Unassembled WGS sequence"/>
</dbReference>
<keyword evidence="1" id="KW-0472">Membrane</keyword>
<dbReference type="AlphaFoldDB" id="A0A1E8BBK7"/>
<feature type="transmembrane region" description="Helical" evidence="1">
    <location>
        <begin position="163"/>
        <end position="183"/>
    </location>
</feature>
<organism evidence="2 3">
    <name type="scientific">Bacillus mycoides</name>
    <dbReference type="NCBI Taxonomy" id="1405"/>
    <lineage>
        <taxon>Bacteria</taxon>
        <taxon>Bacillati</taxon>
        <taxon>Bacillota</taxon>
        <taxon>Bacilli</taxon>
        <taxon>Bacillales</taxon>
        <taxon>Bacillaceae</taxon>
        <taxon>Bacillus</taxon>
        <taxon>Bacillus cereus group</taxon>
    </lineage>
</organism>
<reference evidence="2 3" key="1">
    <citation type="submission" date="2016-05" db="EMBL/GenBank/DDBJ databases">
        <title>Bacillus thuringiensis and Bacillus weihenstephanensis as novel biocontrol agents of wilt causing Verticillium species.</title>
        <authorList>
            <person name="Hollensteiner J."/>
            <person name="Wemheuer F."/>
            <person name="Harting R."/>
            <person name="Kolarzyk A."/>
            <person name="Diaz-Valerio S."/>
            <person name="Poehlein A."/>
            <person name="Brzuszkiewicz E."/>
            <person name="Nesemann K."/>
            <person name="Braus-Stromeyer S."/>
            <person name="Braus G."/>
            <person name="Daniel R."/>
            <person name="Liesegang H."/>
        </authorList>
    </citation>
    <scope>NUCLEOTIDE SEQUENCE [LARGE SCALE GENOMIC DNA]</scope>
    <source>
        <strain evidence="2 3">GOE8</strain>
    </source>
</reference>
<dbReference type="Pfam" id="PF14154">
    <property type="entry name" value="DUF4306"/>
    <property type="match status" value="2"/>
</dbReference>
<name>A0A1E8BBK7_BACMY</name>
<feature type="transmembrane region" description="Helical" evidence="1">
    <location>
        <begin position="12"/>
        <end position="35"/>
    </location>
</feature>
<keyword evidence="1" id="KW-1133">Transmembrane helix</keyword>
<dbReference type="InterPro" id="IPR025440">
    <property type="entry name" value="DUF4306"/>
</dbReference>
<keyword evidence="1" id="KW-0812">Transmembrane</keyword>